<sequence>MAPKRSTKDKFIGSSKITGLLSSNFREFLSEKNIALVMFYDPNCPMCQQMKPHFLKTTFVTNREGQSFAAVDCTAEPELCREEMINRLPSFKLYSKGRPVNVFGGRIDYRTLKKYVENAPNASRIPVRGELFE</sequence>
<evidence type="ECO:0000313" key="4">
    <source>
        <dbReference type="EMBL" id="KAK0040650.1"/>
    </source>
</evidence>
<proteinExistence type="inferred from homology"/>
<dbReference type="SUPFAM" id="SSF52833">
    <property type="entry name" value="Thioredoxin-like"/>
    <property type="match status" value="1"/>
</dbReference>
<dbReference type="InterPro" id="IPR013766">
    <property type="entry name" value="Thioredoxin_domain"/>
</dbReference>
<dbReference type="CDD" id="cd02961">
    <property type="entry name" value="PDI_a_family"/>
    <property type="match status" value="1"/>
</dbReference>
<keyword evidence="2" id="KW-0732">Signal</keyword>
<dbReference type="InterPro" id="IPR036249">
    <property type="entry name" value="Thioredoxin-like_sf"/>
</dbReference>
<dbReference type="PANTHER" id="PTHR45672:SF3">
    <property type="entry name" value="THIOREDOXIN DOMAIN-CONTAINING PROTEIN 5"/>
    <property type="match status" value="1"/>
</dbReference>
<dbReference type="PROSITE" id="PS51352">
    <property type="entry name" value="THIOREDOXIN_2"/>
    <property type="match status" value="1"/>
</dbReference>
<dbReference type="GO" id="GO:0005783">
    <property type="term" value="C:endoplasmic reticulum"/>
    <property type="evidence" value="ECO:0007669"/>
    <property type="project" value="TreeGrafter"/>
</dbReference>
<evidence type="ECO:0000256" key="1">
    <source>
        <dbReference type="ARBA" id="ARBA00006347"/>
    </source>
</evidence>
<comment type="caution">
    <text evidence="4">The sequence shown here is derived from an EMBL/GenBank/DDBJ whole genome shotgun (WGS) entry which is preliminary data.</text>
</comment>
<evidence type="ECO:0000256" key="2">
    <source>
        <dbReference type="ARBA" id="ARBA00022729"/>
    </source>
</evidence>
<dbReference type="Gene3D" id="3.40.30.10">
    <property type="entry name" value="Glutaredoxin"/>
    <property type="match status" value="1"/>
</dbReference>
<dbReference type="PANTHER" id="PTHR45672">
    <property type="entry name" value="PROTEIN DISULFIDE-ISOMERASE C17H9.14C-RELATED"/>
    <property type="match status" value="1"/>
</dbReference>
<dbReference type="GO" id="GO:0006457">
    <property type="term" value="P:protein folding"/>
    <property type="evidence" value="ECO:0007669"/>
    <property type="project" value="TreeGrafter"/>
</dbReference>
<comment type="similarity">
    <text evidence="1">Belongs to the protein disulfide isomerase family.</text>
</comment>
<feature type="domain" description="Thioredoxin" evidence="3">
    <location>
        <begin position="1"/>
        <end position="121"/>
    </location>
</feature>
<dbReference type="GO" id="GO:0003756">
    <property type="term" value="F:protein disulfide isomerase activity"/>
    <property type="evidence" value="ECO:0007669"/>
    <property type="project" value="TreeGrafter"/>
</dbReference>
<protein>
    <submittedName>
        <fullName evidence="4">Protein disulfide-isomerase A5-like isoform X1</fullName>
    </submittedName>
</protein>
<dbReference type="AlphaFoldDB" id="A0AAD8ATG9"/>
<evidence type="ECO:0000313" key="5">
    <source>
        <dbReference type="Proteomes" id="UP001233172"/>
    </source>
</evidence>
<dbReference type="EMBL" id="JASAOG010000313">
    <property type="protein sequence ID" value="KAK0040650.1"/>
    <property type="molecule type" value="Genomic_DNA"/>
</dbReference>
<evidence type="ECO:0000259" key="3">
    <source>
        <dbReference type="PROSITE" id="PS51352"/>
    </source>
</evidence>
<keyword evidence="5" id="KW-1185">Reference proteome</keyword>
<dbReference type="Pfam" id="PF00085">
    <property type="entry name" value="Thioredoxin"/>
    <property type="match status" value="1"/>
</dbReference>
<name>A0AAD8ATG9_BIOPF</name>
<dbReference type="InterPro" id="IPR051063">
    <property type="entry name" value="PDI"/>
</dbReference>
<reference evidence="4" key="1">
    <citation type="journal article" date="2023" name="PLoS Negl. Trop. Dis.">
        <title>A genome sequence for Biomphalaria pfeifferi, the major vector snail for the human-infecting parasite Schistosoma mansoni.</title>
        <authorList>
            <person name="Bu L."/>
            <person name="Lu L."/>
            <person name="Laidemitt M.R."/>
            <person name="Zhang S.M."/>
            <person name="Mutuku M."/>
            <person name="Mkoji G."/>
            <person name="Steinauer M."/>
            <person name="Loker E.S."/>
        </authorList>
    </citation>
    <scope>NUCLEOTIDE SEQUENCE</scope>
    <source>
        <strain evidence="4">KasaAsao</strain>
    </source>
</reference>
<reference evidence="4" key="2">
    <citation type="submission" date="2023-04" db="EMBL/GenBank/DDBJ databases">
        <authorList>
            <person name="Bu L."/>
            <person name="Lu L."/>
            <person name="Laidemitt M.R."/>
            <person name="Zhang S.M."/>
            <person name="Mutuku M."/>
            <person name="Mkoji G."/>
            <person name="Steinauer M."/>
            <person name="Loker E.S."/>
        </authorList>
    </citation>
    <scope>NUCLEOTIDE SEQUENCE</scope>
    <source>
        <strain evidence="4">KasaAsao</strain>
        <tissue evidence="4">Whole Snail</tissue>
    </source>
</reference>
<gene>
    <name evidence="4" type="ORF">Bpfe_029916</name>
</gene>
<dbReference type="Proteomes" id="UP001233172">
    <property type="component" value="Unassembled WGS sequence"/>
</dbReference>
<accession>A0AAD8ATG9</accession>
<organism evidence="4 5">
    <name type="scientific">Biomphalaria pfeifferi</name>
    <name type="common">Bloodfluke planorb</name>
    <name type="synonym">Freshwater snail</name>
    <dbReference type="NCBI Taxonomy" id="112525"/>
    <lineage>
        <taxon>Eukaryota</taxon>
        <taxon>Metazoa</taxon>
        <taxon>Spiralia</taxon>
        <taxon>Lophotrochozoa</taxon>
        <taxon>Mollusca</taxon>
        <taxon>Gastropoda</taxon>
        <taxon>Heterobranchia</taxon>
        <taxon>Euthyneura</taxon>
        <taxon>Panpulmonata</taxon>
        <taxon>Hygrophila</taxon>
        <taxon>Lymnaeoidea</taxon>
        <taxon>Planorbidae</taxon>
        <taxon>Biomphalaria</taxon>
    </lineage>
</organism>